<dbReference type="AlphaFoldDB" id="A0A8S3UAI1"/>
<dbReference type="Proteomes" id="UP000683360">
    <property type="component" value="Unassembled WGS sequence"/>
</dbReference>
<keyword evidence="2" id="KW-1185">Reference proteome</keyword>
<proteinExistence type="predicted"/>
<organism evidence="1 2">
    <name type="scientific">Mytilus edulis</name>
    <name type="common">Blue mussel</name>
    <dbReference type="NCBI Taxonomy" id="6550"/>
    <lineage>
        <taxon>Eukaryota</taxon>
        <taxon>Metazoa</taxon>
        <taxon>Spiralia</taxon>
        <taxon>Lophotrochozoa</taxon>
        <taxon>Mollusca</taxon>
        <taxon>Bivalvia</taxon>
        <taxon>Autobranchia</taxon>
        <taxon>Pteriomorphia</taxon>
        <taxon>Mytilida</taxon>
        <taxon>Mytiloidea</taxon>
        <taxon>Mytilidae</taxon>
        <taxon>Mytilinae</taxon>
        <taxon>Mytilus</taxon>
    </lineage>
</organism>
<sequence>MTLLNLETNNSIPNIHMHTSNNSFRYSPDDGANWFSIALSTGSYDIENINNEIQLQLHLNKHKTKIIIMIAKDYSTSHGYQTTLNAYKRLDKAVSVALCACSVGSLVLTSSTLGSALTGTGLIATLPLGFLACLNATTVMDLTPRHVTKKIKKHHNTLRLVQSKKSLVEQCVSSALADDEQIDNVEFGKVVTCLKNYYDHKDQLQQPMSNFTDELSKCSF</sequence>
<evidence type="ECO:0000313" key="1">
    <source>
        <dbReference type="EMBL" id="CAG2242888.1"/>
    </source>
</evidence>
<reference evidence="1" key="1">
    <citation type="submission" date="2021-03" db="EMBL/GenBank/DDBJ databases">
        <authorList>
            <person name="Bekaert M."/>
        </authorList>
    </citation>
    <scope>NUCLEOTIDE SEQUENCE</scope>
</reference>
<dbReference type="EMBL" id="CAJPWZ010002687">
    <property type="protein sequence ID" value="CAG2242888.1"/>
    <property type="molecule type" value="Genomic_DNA"/>
</dbReference>
<dbReference type="OrthoDB" id="6767358at2759"/>
<protein>
    <submittedName>
        <fullName evidence="1">Uncharacterized protein</fullName>
    </submittedName>
</protein>
<comment type="caution">
    <text evidence="1">The sequence shown here is derived from an EMBL/GenBank/DDBJ whole genome shotgun (WGS) entry which is preliminary data.</text>
</comment>
<name>A0A8S3UAI1_MYTED</name>
<evidence type="ECO:0000313" key="2">
    <source>
        <dbReference type="Proteomes" id="UP000683360"/>
    </source>
</evidence>
<accession>A0A8S3UAI1</accession>
<gene>
    <name evidence="1" type="ORF">MEDL_55032</name>
</gene>